<organism evidence="2 3">
    <name type="scientific">Fusarium langsethiae</name>
    <dbReference type="NCBI Taxonomy" id="179993"/>
    <lineage>
        <taxon>Eukaryota</taxon>
        <taxon>Fungi</taxon>
        <taxon>Dikarya</taxon>
        <taxon>Ascomycota</taxon>
        <taxon>Pezizomycotina</taxon>
        <taxon>Sordariomycetes</taxon>
        <taxon>Hypocreomycetidae</taxon>
        <taxon>Hypocreales</taxon>
        <taxon>Nectriaceae</taxon>
        <taxon>Fusarium</taxon>
    </lineage>
</organism>
<comment type="caution">
    <text evidence="2">The sequence shown here is derived from an EMBL/GenBank/DDBJ whole genome shotgun (WGS) entry which is preliminary data.</text>
</comment>
<evidence type="ECO:0000313" key="3">
    <source>
        <dbReference type="Proteomes" id="UP000037904"/>
    </source>
</evidence>
<sequence length="992" mass="110740">MNNQNPHQNRTMQQMCIICGSCIISGPIEALVWLARIRLVRCRPGDSSATLTGVGHARQDKFTVPSDASSCIIPGNLDPELEQYVRTPKSPLVAFHESCWNMLLDYMSLEKTVQYEKDNIAQCLYDLISDLPHGQNSSVFIGQNVFTRYWQENSFLPSGFEYAVADPNKLLFRRSKNTKPCETETEPLPVGADTDNFTHLPTELIHHLILFMDSPSLCNLRLSSRAIAIATRPNNLPQAFWASRFDADHEVGFFPLKWQPTSGETDWHPFYLNLKNNLQAGQRDLQQLYLILRHSLQDCSETGHMRNRKRIWRCIERLSSPMKMMLHQTTGIQNTSSLLKDITQQGLLVTKKTQGLARTKPLREKGSQFLNLDPERFKANGLRISTSTIRLKSTDYICGLRISTGDGNTTGDEISRVGFVLPTSETHLYIRESARLVAIRVAVSTGGIIGLGIQEEDITGNVLWQSAGPLDNLPDFSGVITLKPRTNSRIFGLILGFDTYKAISLQLVEKPNGFASEQTTFPQPQPWLWHPVEPSSSNLNKLPEITRTVVRGQPTIAFNMNFGGSNGSLLPLLVQVSVLTSSTTQATRGLAFYYIDGSCKRYLFRADNTFSKEGGSVCEQAFPLDGPSGERITVLMLGKWDYDLDLKIITNFGRILTMRRTDVDEGFGGDDQTYNVTTQSIEVPDRQTIVGILASVKNTLGSGTIETLGISCIQNKGTLLPPNLHLKLDENEGVRLVETLPRWRLTTNPFVRNSSTAMVCLERVRRIGISTATVRRSVYISGLCLEFWDLTPPLYIGLWVKEVDWLLLNQGDEIERIKYWRLHGRLLGIRIEKSGSGITAVEVHGSQVSDEVCDERPSIYTANQFERLDELKWIGNSTGSLITIQTRPTDSAQGMLIGDIGSAMANESLFWEIQDSEGKTRAVTHIHAYFHVNGQKLCGFEFCYEGKLSRCVGHTSGVKASAVMGPDERVTCATTNISWNDQGTAKDDGVVV</sequence>
<dbReference type="InterPro" id="IPR036047">
    <property type="entry name" value="F-box-like_dom_sf"/>
</dbReference>
<dbReference type="Proteomes" id="UP000037904">
    <property type="component" value="Unassembled WGS sequence"/>
</dbReference>
<proteinExistence type="predicted"/>
<evidence type="ECO:0000313" key="2">
    <source>
        <dbReference type="EMBL" id="KPA37574.1"/>
    </source>
</evidence>
<dbReference type="InterPro" id="IPR056021">
    <property type="entry name" value="DUF7600"/>
</dbReference>
<keyword evidence="3" id="KW-1185">Reference proteome</keyword>
<evidence type="ECO:0000259" key="1">
    <source>
        <dbReference type="PROSITE" id="PS50181"/>
    </source>
</evidence>
<dbReference type="SUPFAM" id="SSF81383">
    <property type="entry name" value="F-box domain"/>
    <property type="match status" value="1"/>
</dbReference>
<feature type="non-terminal residue" evidence="2">
    <location>
        <position position="992"/>
    </location>
</feature>
<dbReference type="InterPro" id="IPR001810">
    <property type="entry name" value="F-box_dom"/>
</dbReference>
<accession>A0A0N1J2E9</accession>
<name>A0A0N1J2E9_FUSLA</name>
<protein>
    <recommendedName>
        <fullName evidence="1">F-box domain-containing protein</fullName>
    </recommendedName>
</protein>
<dbReference type="EMBL" id="JXCE01000391">
    <property type="protein sequence ID" value="KPA37574.1"/>
    <property type="molecule type" value="Genomic_DNA"/>
</dbReference>
<dbReference type="Pfam" id="PF24539">
    <property type="entry name" value="DUF7600"/>
    <property type="match status" value="1"/>
</dbReference>
<gene>
    <name evidence="2" type="ORF">FLAG1_09606</name>
</gene>
<dbReference type="AlphaFoldDB" id="A0A0N1J2E9"/>
<reference evidence="2 3" key="1">
    <citation type="submission" date="2015-04" db="EMBL/GenBank/DDBJ databases">
        <title>The draft genome sequence of Fusarium langsethiae, a T-2/HT-2 mycotoxin producer.</title>
        <authorList>
            <person name="Lysoe E."/>
            <person name="Divon H.H."/>
            <person name="Terzi V."/>
            <person name="Orru L."/>
            <person name="Lamontanara A."/>
            <person name="Kolseth A.-K."/>
            <person name="Frandsen R.J."/>
            <person name="Nielsen K."/>
            <person name="Thrane U."/>
        </authorList>
    </citation>
    <scope>NUCLEOTIDE SEQUENCE [LARGE SCALE GENOMIC DNA]</scope>
    <source>
        <strain evidence="2 3">Fl201059</strain>
    </source>
</reference>
<feature type="domain" description="F-box" evidence="1">
    <location>
        <begin position="194"/>
        <end position="244"/>
    </location>
</feature>
<dbReference type="PROSITE" id="PS50181">
    <property type="entry name" value="FBOX"/>
    <property type="match status" value="1"/>
</dbReference>